<keyword evidence="4" id="KW-1185">Reference proteome</keyword>
<sequence length="82" mass="9610">MNKEQEELLMKEKEDYNYQCFDGMMNSLFDLANELHDRLEEDEELTDAEAVFLRSFDLYVDSSCELNDLDSGEEVENEQSGI</sequence>
<reference evidence="1 3" key="1">
    <citation type="submission" date="2018-06" db="EMBL/GenBank/DDBJ databases">
        <title>Genomic Encyclopedia of Type Strains, Phase III (KMG-III): the genomes of soil and plant-associated and newly described type strains.</title>
        <authorList>
            <person name="Whitman W."/>
        </authorList>
    </citation>
    <scope>NUCLEOTIDE SEQUENCE [LARGE SCALE GENOMIC DNA]</scope>
    <source>
        <strain evidence="1 3">CECT 7022</strain>
    </source>
</reference>
<gene>
    <name evidence="1" type="ORF">DFQ00_102318</name>
    <name evidence="2" type="ORF">HUB98_05855</name>
</gene>
<name>A0A2V4VEM6_PAEBA</name>
<protein>
    <submittedName>
        <fullName evidence="1">Uncharacterized protein</fullName>
    </submittedName>
</protein>
<dbReference type="OrthoDB" id="9951239at2"/>
<evidence type="ECO:0000313" key="4">
    <source>
        <dbReference type="Proteomes" id="UP000509327"/>
    </source>
</evidence>
<dbReference type="Proteomes" id="UP000509327">
    <property type="component" value="Chromosome"/>
</dbReference>
<reference evidence="2 4" key="2">
    <citation type="submission" date="2020-06" db="EMBL/GenBank/DDBJ databases">
        <title>Complete genome of Paenibacillus barcinonensis KACC11450.</title>
        <authorList>
            <person name="Kim M."/>
            <person name="Park Y.-J."/>
            <person name="Shin J.-H."/>
        </authorList>
    </citation>
    <scope>NUCLEOTIDE SEQUENCE [LARGE SCALE GENOMIC DNA]</scope>
    <source>
        <strain evidence="2 4">KACC11450</strain>
    </source>
</reference>
<evidence type="ECO:0000313" key="3">
    <source>
        <dbReference type="Proteomes" id="UP000247790"/>
    </source>
</evidence>
<organism evidence="1 3">
    <name type="scientific">Paenibacillus barcinonensis</name>
    <dbReference type="NCBI Taxonomy" id="198119"/>
    <lineage>
        <taxon>Bacteria</taxon>
        <taxon>Bacillati</taxon>
        <taxon>Bacillota</taxon>
        <taxon>Bacilli</taxon>
        <taxon>Bacillales</taxon>
        <taxon>Paenibacillaceae</taxon>
        <taxon>Paenibacillus</taxon>
    </lineage>
</organism>
<dbReference type="EMBL" id="QJSW01000002">
    <property type="protein sequence ID" value="PYE51524.1"/>
    <property type="molecule type" value="Genomic_DNA"/>
</dbReference>
<evidence type="ECO:0000313" key="1">
    <source>
        <dbReference type="EMBL" id="PYE51524.1"/>
    </source>
</evidence>
<evidence type="ECO:0000313" key="2">
    <source>
        <dbReference type="EMBL" id="QKS55905.1"/>
    </source>
</evidence>
<accession>A0A2V4VEM6</accession>
<proteinExistence type="predicted"/>
<dbReference type="AlphaFoldDB" id="A0A2V4VEM6"/>
<dbReference type="EMBL" id="CP054614">
    <property type="protein sequence ID" value="QKS55905.1"/>
    <property type="molecule type" value="Genomic_DNA"/>
</dbReference>
<dbReference type="RefSeq" id="WP_110894618.1">
    <property type="nucleotide sequence ID" value="NZ_CP054614.1"/>
</dbReference>
<dbReference type="Proteomes" id="UP000247790">
    <property type="component" value="Unassembled WGS sequence"/>
</dbReference>